<dbReference type="Gene3D" id="3.90.950.10">
    <property type="match status" value="1"/>
</dbReference>
<dbReference type="PANTHER" id="PTHR43213">
    <property type="entry name" value="BIFUNCTIONAL DTTP/UTP PYROPHOSPHATASE/METHYLTRANSFERASE PROTEIN-RELATED"/>
    <property type="match status" value="1"/>
</dbReference>
<sequence>MDRSVPIVLSSNSPRRRSLLSDLLGWNVLFISPDVEENVGDFNSPSQAVELLAEKKALFGANLYPERYVIGADTLVYMEGRILGKPTSKKEALDMLSLLNGSTHEVYTGVAVAKADRIIFDHEVTKVTFRRMDIKALLAYLDTEEGMDKAGAYGIQGKGALLVERIEGCYFNVVGLPLATLSKVLERMGWPLEAQWRCVK</sequence>
<keyword evidence="2 3" id="KW-0378">Hydrolase</keyword>
<dbReference type="EC" id="3.6.1.9" evidence="3"/>
<keyword evidence="3" id="KW-0963">Cytoplasm</keyword>
<name>A0A1H3DJT6_9BACT</name>
<feature type="site" description="Important for substrate specificity" evidence="3">
    <location>
        <position position="15"/>
    </location>
</feature>
<dbReference type="AlphaFoldDB" id="A0A1H3DJT6"/>
<comment type="similarity">
    <text evidence="3">Belongs to the Maf family. YhdE subfamily.</text>
</comment>
<organism evidence="4 5">
    <name type="scientific">Acetomicrobium thermoterrenum DSM 13490</name>
    <dbReference type="NCBI Taxonomy" id="1120987"/>
    <lineage>
        <taxon>Bacteria</taxon>
        <taxon>Thermotogati</taxon>
        <taxon>Synergistota</taxon>
        <taxon>Synergistia</taxon>
        <taxon>Synergistales</taxon>
        <taxon>Acetomicrobiaceae</taxon>
        <taxon>Acetomicrobium</taxon>
    </lineage>
</organism>
<feature type="site" description="Important for substrate specificity" evidence="3">
    <location>
        <position position="74"/>
    </location>
</feature>
<dbReference type="GO" id="GO:0005737">
    <property type="term" value="C:cytoplasm"/>
    <property type="evidence" value="ECO:0007669"/>
    <property type="project" value="UniProtKB-SubCell"/>
</dbReference>
<protein>
    <recommendedName>
        <fullName evidence="3">dTTP/UTP pyrophosphatase</fullName>
        <shortName evidence="3">dTTPase/UTPase</shortName>
        <ecNumber evidence="3">3.6.1.9</ecNumber>
    </recommendedName>
    <alternativeName>
        <fullName evidence="3">Nucleoside triphosphate pyrophosphatase</fullName>
    </alternativeName>
    <alternativeName>
        <fullName evidence="3">Nucleotide pyrophosphatase</fullName>
        <shortName evidence="3">Nucleotide PPase</shortName>
    </alternativeName>
</protein>
<comment type="catalytic activity">
    <reaction evidence="3">
        <text>dTTP + H2O = dTMP + diphosphate + H(+)</text>
        <dbReference type="Rhea" id="RHEA:28534"/>
        <dbReference type="ChEBI" id="CHEBI:15377"/>
        <dbReference type="ChEBI" id="CHEBI:15378"/>
        <dbReference type="ChEBI" id="CHEBI:33019"/>
        <dbReference type="ChEBI" id="CHEBI:37568"/>
        <dbReference type="ChEBI" id="CHEBI:63528"/>
        <dbReference type="EC" id="3.6.1.9"/>
    </reaction>
</comment>
<dbReference type="SUPFAM" id="SSF52972">
    <property type="entry name" value="ITPase-like"/>
    <property type="match status" value="1"/>
</dbReference>
<dbReference type="GO" id="GO:0036221">
    <property type="term" value="F:UTP diphosphatase activity"/>
    <property type="evidence" value="ECO:0007669"/>
    <property type="project" value="RHEA"/>
</dbReference>
<dbReference type="InterPro" id="IPR029001">
    <property type="entry name" value="ITPase-like_fam"/>
</dbReference>
<reference evidence="5" key="1">
    <citation type="submission" date="2016-10" db="EMBL/GenBank/DDBJ databases">
        <authorList>
            <person name="Varghese N."/>
            <person name="Submissions S."/>
        </authorList>
    </citation>
    <scope>NUCLEOTIDE SEQUENCE [LARGE SCALE GENOMIC DNA]</scope>
    <source>
        <strain evidence="5">DSM 13490</strain>
    </source>
</reference>
<keyword evidence="3" id="KW-0546">Nucleotide metabolism</keyword>
<dbReference type="GO" id="GO:0009117">
    <property type="term" value="P:nucleotide metabolic process"/>
    <property type="evidence" value="ECO:0007669"/>
    <property type="project" value="UniProtKB-KW"/>
</dbReference>
<dbReference type="GO" id="GO:0036218">
    <property type="term" value="F:dTTP diphosphatase activity"/>
    <property type="evidence" value="ECO:0007669"/>
    <property type="project" value="RHEA"/>
</dbReference>
<keyword evidence="5" id="KW-1185">Reference proteome</keyword>
<comment type="caution">
    <text evidence="3">Lacks conserved residue(s) required for the propagation of feature annotation.</text>
</comment>
<dbReference type="Pfam" id="PF02545">
    <property type="entry name" value="Maf"/>
    <property type="match status" value="1"/>
</dbReference>
<dbReference type="CDD" id="cd00555">
    <property type="entry name" value="Maf"/>
    <property type="match status" value="1"/>
</dbReference>
<evidence type="ECO:0000313" key="5">
    <source>
        <dbReference type="Proteomes" id="UP000199266"/>
    </source>
</evidence>
<dbReference type="PIRSF" id="PIRSF006305">
    <property type="entry name" value="Maf"/>
    <property type="match status" value="1"/>
</dbReference>
<comment type="cofactor">
    <cofactor evidence="1 3">
        <name>a divalent metal cation</name>
        <dbReference type="ChEBI" id="CHEBI:60240"/>
    </cofactor>
</comment>
<dbReference type="InterPro" id="IPR003697">
    <property type="entry name" value="Maf-like"/>
</dbReference>
<evidence type="ECO:0000256" key="2">
    <source>
        <dbReference type="ARBA" id="ARBA00022801"/>
    </source>
</evidence>
<accession>A0A1H3DJT6</accession>
<proteinExistence type="inferred from homology"/>
<evidence type="ECO:0000256" key="3">
    <source>
        <dbReference type="HAMAP-Rule" id="MF_00528"/>
    </source>
</evidence>
<feature type="active site" description="Proton acceptor" evidence="3">
    <location>
        <position position="73"/>
    </location>
</feature>
<comment type="catalytic activity">
    <reaction evidence="3">
        <text>UTP + H2O = UMP + diphosphate + H(+)</text>
        <dbReference type="Rhea" id="RHEA:29395"/>
        <dbReference type="ChEBI" id="CHEBI:15377"/>
        <dbReference type="ChEBI" id="CHEBI:15378"/>
        <dbReference type="ChEBI" id="CHEBI:33019"/>
        <dbReference type="ChEBI" id="CHEBI:46398"/>
        <dbReference type="ChEBI" id="CHEBI:57865"/>
        <dbReference type="EC" id="3.6.1.9"/>
    </reaction>
</comment>
<evidence type="ECO:0000256" key="1">
    <source>
        <dbReference type="ARBA" id="ARBA00001968"/>
    </source>
</evidence>
<gene>
    <name evidence="4" type="ORF">SAMN03080603_00146</name>
</gene>
<comment type="function">
    <text evidence="3">Nucleoside triphosphate pyrophosphatase that hydrolyzes dTTP and UTP. May have a dual role in cell division arrest and in preventing the incorporation of modified nucleotides into cellular nucleic acids.</text>
</comment>
<dbReference type="NCBIfam" id="TIGR00172">
    <property type="entry name" value="maf"/>
    <property type="match status" value="1"/>
</dbReference>
<comment type="subcellular location">
    <subcellularLocation>
        <location evidence="3">Cytoplasm</location>
    </subcellularLocation>
</comment>
<dbReference type="EMBL" id="FNPD01000001">
    <property type="protein sequence ID" value="SDX65904.1"/>
    <property type="molecule type" value="Genomic_DNA"/>
</dbReference>
<dbReference type="HAMAP" id="MF_00528">
    <property type="entry name" value="Maf"/>
    <property type="match status" value="1"/>
</dbReference>
<feature type="site" description="Important for substrate specificity" evidence="3">
    <location>
        <position position="156"/>
    </location>
</feature>
<dbReference type="PANTHER" id="PTHR43213:SF5">
    <property type="entry name" value="BIFUNCTIONAL DTTP_UTP PYROPHOSPHATASE_METHYLTRANSFERASE PROTEIN-RELATED"/>
    <property type="match status" value="1"/>
</dbReference>
<dbReference type="Proteomes" id="UP000199266">
    <property type="component" value="Unassembled WGS sequence"/>
</dbReference>
<evidence type="ECO:0000313" key="4">
    <source>
        <dbReference type="EMBL" id="SDX65904.1"/>
    </source>
</evidence>
<dbReference type="RefSeq" id="WP_091459838.1">
    <property type="nucleotide sequence ID" value="NZ_FNPD01000001.1"/>
</dbReference>